<evidence type="ECO:0000256" key="4">
    <source>
        <dbReference type="ARBA" id="ARBA00022679"/>
    </source>
</evidence>
<evidence type="ECO:0000256" key="1">
    <source>
        <dbReference type="ARBA" id="ARBA00000085"/>
    </source>
</evidence>
<evidence type="ECO:0000256" key="3">
    <source>
        <dbReference type="ARBA" id="ARBA00022553"/>
    </source>
</evidence>
<dbReference type="EMBL" id="JACHMG010000001">
    <property type="protein sequence ID" value="MBB4688236.1"/>
    <property type="molecule type" value="Genomic_DNA"/>
</dbReference>
<dbReference type="GO" id="GO:0005524">
    <property type="term" value="F:ATP binding"/>
    <property type="evidence" value="ECO:0007669"/>
    <property type="project" value="UniProtKB-KW"/>
</dbReference>
<keyword evidence="5" id="KW-0547">Nucleotide-binding</keyword>
<dbReference type="GO" id="GO:0016020">
    <property type="term" value="C:membrane"/>
    <property type="evidence" value="ECO:0007669"/>
    <property type="project" value="InterPro"/>
</dbReference>
<evidence type="ECO:0000256" key="10">
    <source>
        <dbReference type="SAM" id="Phobius"/>
    </source>
</evidence>
<evidence type="ECO:0000256" key="6">
    <source>
        <dbReference type="ARBA" id="ARBA00022777"/>
    </source>
</evidence>
<keyword evidence="10" id="KW-0812">Transmembrane</keyword>
<comment type="caution">
    <text evidence="13">The sequence shown here is derived from an EMBL/GenBank/DDBJ whole genome shotgun (WGS) entry which is preliminary data.</text>
</comment>
<dbReference type="Gene3D" id="3.30.565.10">
    <property type="entry name" value="Histidine kinase-like ATPase, C-terminal domain"/>
    <property type="match status" value="1"/>
</dbReference>
<keyword evidence="4" id="KW-0808">Transferase</keyword>
<reference evidence="13 14" key="1">
    <citation type="submission" date="2020-08" db="EMBL/GenBank/DDBJ databases">
        <title>Sequencing the genomes of 1000 actinobacteria strains.</title>
        <authorList>
            <person name="Klenk H.-P."/>
        </authorList>
    </citation>
    <scope>NUCLEOTIDE SEQUENCE [LARGE SCALE GENOMIC DNA]</scope>
    <source>
        <strain evidence="13 14">DSM 45859</strain>
    </source>
</reference>
<dbReference type="EC" id="2.7.13.3" evidence="2"/>
<protein>
    <recommendedName>
        <fullName evidence="2">histidine kinase</fullName>
        <ecNumber evidence="2">2.7.13.3</ecNumber>
    </recommendedName>
</protein>
<keyword evidence="3" id="KW-0597">Phosphoprotein</keyword>
<evidence type="ECO:0000256" key="8">
    <source>
        <dbReference type="ARBA" id="ARBA00023012"/>
    </source>
</evidence>
<dbReference type="SUPFAM" id="SSF55874">
    <property type="entry name" value="ATPase domain of HSP90 chaperone/DNA topoisomerase II/histidine kinase"/>
    <property type="match status" value="1"/>
</dbReference>
<keyword evidence="8" id="KW-0902">Two-component regulatory system</keyword>
<evidence type="ECO:0000256" key="5">
    <source>
        <dbReference type="ARBA" id="ARBA00022741"/>
    </source>
</evidence>
<dbReference type="GO" id="GO:0000155">
    <property type="term" value="F:phosphorelay sensor kinase activity"/>
    <property type="evidence" value="ECO:0007669"/>
    <property type="project" value="InterPro"/>
</dbReference>
<dbReference type="Pfam" id="PF07730">
    <property type="entry name" value="HisKA_3"/>
    <property type="match status" value="1"/>
</dbReference>
<evidence type="ECO:0000256" key="2">
    <source>
        <dbReference type="ARBA" id="ARBA00012438"/>
    </source>
</evidence>
<proteinExistence type="predicted"/>
<feature type="transmembrane region" description="Helical" evidence="10">
    <location>
        <begin position="69"/>
        <end position="91"/>
    </location>
</feature>
<dbReference type="InterPro" id="IPR011712">
    <property type="entry name" value="Sig_transdc_His_kin_sub3_dim/P"/>
</dbReference>
<keyword evidence="10" id="KW-0472">Membrane</keyword>
<organism evidence="13 14">
    <name type="scientific">Amycolatopsis jiangsuensis</name>
    <dbReference type="NCBI Taxonomy" id="1181879"/>
    <lineage>
        <taxon>Bacteria</taxon>
        <taxon>Bacillati</taxon>
        <taxon>Actinomycetota</taxon>
        <taxon>Actinomycetes</taxon>
        <taxon>Pseudonocardiales</taxon>
        <taxon>Pseudonocardiaceae</taxon>
        <taxon>Amycolatopsis</taxon>
    </lineage>
</organism>
<evidence type="ECO:0000313" key="13">
    <source>
        <dbReference type="EMBL" id="MBB4688236.1"/>
    </source>
</evidence>
<evidence type="ECO:0000313" key="14">
    <source>
        <dbReference type="Proteomes" id="UP000581769"/>
    </source>
</evidence>
<dbReference type="PANTHER" id="PTHR24421">
    <property type="entry name" value="NITRATE/NITRITE SENSOR PROTEIN NARX-RELATED"/>
    <property type="match status" value="1"/>
</dbReference>
<feature type="domain" description="Signal transduction histidine kinase subgroup 3 dimerisation and phosphoacceptor" evidence="12">
    <location>
        <begin position="188"/>
        <end position="254"/>
    </location>
</feature>
<dbReference type="CDD" id="cd16917">
    <property type="entry name" value="HATPase_UhpB-NarQ-NarX-like"/>
    <property type="match status" value="1"/>
</dbReference>
<dbReference type="InterPro" id="IPR050482">
    <property type="entry name" value="Sensor_HK_TwoCompSys"/>
</dbReference>
<feature type="domain" description="Histidine kinase/HSP90-like ATPase" evidence="11">
    <location>
        <begin position="302"/>
        <end position="388"/>
    </location>
</feature>
<dbReference type="AlphaFoldDB" id="A0A840IZZ1"/>
<gene>
    <name evidence="13" type="ORF">BJY18_005721</name>
</gene>
<feature type="coiled-coil region" evidence="9">
    <location>
        <begin position="160"/>
        <end position="190"/>
    </location>
</feature>
<accession>A0A840IZZ1</accession>
<sequence>MLVVGERISRELRARPVLADTLLAVAVALFLLAGAAVHRGELGDRPGPFGLVLAAAGALPVLVRRRGPISALLAATVLVGAFALCGFRATLGRPDLLIAAYTVWSRYPVRRAWPPSLFAIVGFEVTMLVGDGANPLGDTVIAALQASATVLIGHSVYVRANRLRETAERAERAEREVELEAQQAVAEERLRIARELHDVVSHHLSVISVQANLARYVFESAPGTARDALDTITGTTTEALDELRRLLRVLRPPDQEPDQYRPQPGLKDLPALIGRLSDAGLTVQLRVTGTPRPLPPGQQLCAFRVAQEALTNVLKHAPRADAELGLDYLGEALRLRVVDTGDESAPAGNAAGHGLVGMRERARMYGGEIEIGPREPAGFGIELTLPYPAFGRTAGEPT</sequence>
<dbReference type="Proteomes" id="UP000581769">
    <property type="component" value="Unassembled WGS sequence"/>
</dbReference>
<dbReference type="Gene3D" id="1.20.5.1930">
    <property type="match status" value="1"/>
</dbReference>
<keyword evidence="6 13" id="KW-0418">Kinase</keyword>
<evidence type="ECO:0000259" key="12">
    <source>
        <dbReference type="Pfam" id="PF07730"/>
    </source>
</evidence>
<dbReference type="RefSeq" id="WP_312873984.1">
    <property type="nucleotide sequence ID" value="NZ_JACHMG010000001.1"/>
</dbReference>
<evidence type="ECO:0000256" key="7">
    <source>
        <dbReference type="ARBA" id="ARBA00022840"/>
    </source>
</evidence>
<feature type="transmembrane region" description="Helical" evidence="10">
    <location>
        <begin position="17"/>
        <end position="37"/>
    </location>
</feature>
<dbReference type="GO" id="GO:0046983">
    <property type="term" value="F:protein dimerization activity"/>
    <property type="evidence" value="ECO:0007669"/>
    <property type="project" value="InterPro"/>
</dbReference>
<evidence type="ECO:0000259" key="11">
    <source>
        <dbReference type="Pfam" id="PF02518"/>
    </source>
</evidence>
<dbReference type="Pfam" id="PF02518">
    <property type="entry name" value="HATPase_c"/>
    <property type="match status" value="1"/>
</dbReference>
<evidence type="ECO:0000256" key="9">
    <source>
        <dbReference type="SAM" id="Coils"/>
    </source>
</evidence>
<dbReference type="InterPro" id="IPR003594">
    <property type="entry name" value="HATPase_dom"/>
</dbReference>
<keyword evidence="9" id="KW-0175">Coiled coil</keyword>
<keyword evidence="10" id="KW-1133">Transmembrane helix</keyword>
<keyword evidence="14" id="KW-1185">Reference proteome</keyword>
<comment type="catalytic activity">
    <reaction evidence="1">
        <text>ATP + protein L-histidine = ADP + protein N-phospho-L-histidine.</text>
        <dbReference type="EC" id="2.7.13.3"/>
    </reaction>
</comment>
<name>A0A840IZZ1_9PSEU</name>
<keyword evidence="7" id="KW-0067">ATP-binding</keyword>
<dbReference type="InterPro" id="IPR036890">
    <property type="entry name" value="HATPase_C_sf"/>
</dbReference>
<dbReference type="PANTHER" id="PTHR24421:SF10">
    <property type="entry name" value="NITRATE_NITRITE SENSOR PROTEIN NARQ"/>
    <property type="match status" value="1"/>
</dbReference>